<organism evidence="1 2">
    <name type="scientific">Agromyces marinus</name>
    <dbReference type="NCBI Taxonomy" id="1389020"/>
    <lineage>
        <taxon>Bacteria</taxon>
        <taxon>Bacillati</taxon>
        <taxon>Actinomycetota</taxon>
        <taxon>Actinomycetes</taxon>
        <taxon>Micrococcales</taxon>
        <taxon>Microbacteriaceae</taxon>
        <taxon>Agromyces</taxon>
    </lineage>
</organism>
<dbReference type="InterPro" id="IPR015946">
    <property type="entry name" value="KH_dom-like_a/b"/>
</dbReference>
<evidence type="ECO:0000313" key="1">
    <source>
        <dbReference type="EMBL" id="BDZ53587.1"/>
    </source>
</evidence>
<reference evidence="2" key="1">
    <citation type="journal article" date="2019" name="Int. J. Syst. Evol. Microbiol.">
        <title>The Global Catalogue of Microorganisms (GCM) 10K type strain sequencing project: providing services to taxonomists for standard genome sequencing and annotation.</title>
        <authorList>
            <consortium name="The Broad Institute Genomics Platform"/>
            <consortium name="The Broad Institute Genome Sequencing Center for Infectious Disease"/>
            <person name="Wu L."/>
            <person name="Ma J."/>
        </authorList>
    </citation>
    <scope>NUCLEOTIDE SEQUENCE [LARGE SCALE GENOMIC DNA]</scope>
    <source>
        <strain evidence="2">NBRC 109019</strain>
    </source>
</reference>
<name>A0ABM8GYL6_9MICO</name>
<evidence type="ECO:0000313" key="2">
    <source>
        <dbReference type="Proteomes" id="UP001321477"/>
    </source>
</evidence>
<dbReference type="EMBL" id="AP027734">
    <property type="protein sequence ID" value="BDZ53587.1"/>
    <property type="molecule type" value="Genomic_DNA"/>
</dbReference>
<dbReference type="Proteomes" id="UP001321477">
    <property type="component" value="Chromosome"/>
</dbReference>
<sequence length="42" mass="4635">MAEESMRVLAESLHHEAAEKCFIAASVAFPVRHEPATLVREA</sequence>
<gene>
    <name evidence="1" type="ORF">GCM10025870_06600</name>
</gene>
<dbReference type="Gene3D" id="3.30.300.20">
    <property type="match status" value="1"/>
</dbReference>
<keyword evidence="2" id="KW-1185">Reference proteome</keyword>
<proteinExistence type="predicted"/>
<protein>
    <submittedName>
        <fullName evidence="1">Uncharacterized protein</fullName>
    </submittedName>
</protein>
<accession>A0ABM8GYL6</accession>